<organism evidence="7 8">
    <name type="scientific">Halorhodospira halochloris</name>
    <name type="common">Ectothiorhodospira halochloris</name>
    <dbReference type="NCBI Taxonomy" id="1052"/>
    <lineage>
        <taxon>Bacteria</taxon>
        <taxon>Pseudomonadati</taxon>
        <taxon>Pseudomonadota</taxon>
        <taxon>Gammaproteobacteria</taxon>
        <taxon>Chromatiales</taxon>
        <taxon>Ectothiorhodospiraceae</taxon>
        <taxon>Halorhodospira</taxon>
    </lineage>
</organism>
<evidence type="ECO:0000313" key="7">
    <source>
        <dbReference type="EMBL" id="BAU56740.2"/>
    </source>
</evidence>
<dbReference type="PANTHER" id="PTHR42839:SF2">
    <property type="entry name" value="ISOCHORISMATE SYNTHASE ENTC"/>
    <property type="match status" value="1"/>
</dbReference>
<keyword evidence="4" id="KW-0413">Isomerase</keyword>
<dbReference type="NCBIfam" id="TIGR00543">
    <property type="entry name" value="isochor_syn"/>
    <property type="match status" value="1"/>
</dbReference>
<evidence type="ECO:0000256" key="3">
    <source>
        <dbReference type="ARBA" id="ARBA00012824"/>
    </source>
</evidence>
<comment type="catalytic activity">
    <reaction evidence="1">
        <text>chorismate = isochorismate</text>
        <dbReference type="Rhea" id="RHEA:18985"/>
        <dbReference type="ChEBI" id="CHEBI:29748"/>
        <dbReference type="ChEBI" id="CHEBI:29780"/>
        <dbReference type="EC" id="5.4.4.2"/>
    </reaction>
</comment>
<feature type="domain" description="Chorismate-utilising enzyme C-terminal" evidence="6">
    <location>
        <begin position="175"/>
        <end position="423"/>
    </location>
</feature>
<dbReference type="Pfam" id="PF00425">
    <property type="entry name" value="Chorismate_bind"/>
    <property type="match status" value="1"/>
</dbReference>
<dbReference type="SUPFAM" id="SSF56322">
    <property type="entry name" value="ADC synthase"/>
    <property type="match status" value="1"/>
</dbReference>
<dbReference type="InterPro" id="IPR004561">
    <property type="entry name" value="IsoChor_synthase"/>
</dbReference>
<evidence type="ECO:0000256" key="5">
    <source>
        <dbReference type="ARBA" id="ARBA00041564"/>
    </source>
</evidence>
<evidence type="ECO:0000259" key="6">
    <source>
        <dbReference type="Pfam" id="PF00425"/>
    </source>
</evidence>
<accession>A0A110B4G1</accession>
<dbReference type="AlphaFoldDB" id="A0A110B4G1"/>
<evidence type="ECO:0000256" key="4">
    <source>
        <dbReference type="ARBA" id="ARBA00023235"/>
    </source>
</evidence>
<comment type="similarity">
    <text evidence="2">Belongs to the isochorismate synthase family.</text>
</comment>
<dbReference type="InterPro" id="IPR005801">
    <property type="entry name" value="ADC_synthase"/>
</dbReference>
<proteinExistence type="inferred from homology"/>
<evidence type="ECO:0000256" key="1">
    <source>
        <dbReference type="ARBA" id="ARBA00000799"/>
    </source>
</evidence>
<evidence type="ECO:0000313" key="8">
    <source>
        <dbReference type="Proteomes" id="UP000218890"/>
    </source>
</evidence>
<keyword evidence="8" id="KW-1185">Reference proteome</keyword>
<dbReference type="GO" id="GO:0008909">
    <property type="term" value="F:isochorismate synthase activity"/>
    <property type="evidence" value="ECO:0007669"/>
    <property type="project" value="UniProtKB-EC"/>
</dbReference>
<name>A0A110B4G1_HALHR</name>
<reference evidence="7" key="1">
    <citation type="submission" date="2016-02" db="EMBL/GenBank/DDBJ databases">
        <title>Halorhodospira halochloris DSM-1059 complete genome, version 2.</title>
        <authorList>
            <person name="Tsukatani Y."/>
        </authorList>
    </citation>
    <scope>NUCLEOTIDE SEQUENCE</scope>
    <source>
        <strain evidence="7">DSM 1059</strain>
    </source>
</reference>
<gene>
    <name evidence="7" type="primary">menF</name>
    <name evidence="7" type="ORF">HH1059_00700</name>
</gene>
<evidence type="ECO:0000256" key="2">
    <source>
        <dbReference type="ARBA" id="ARBA00005297"/>
    </source>
</evidence>
<dbReference type="EC" id="5.4.4.2" evidence="3"/>
<dbReference type="InterPro" id="IPR015890">
    <property type="entry name" value="Chorismate_C"/>
</dbReference>
<dbReference type="KEGG" id="hhk:HH1059_00700"/>
<dbReference type="EMBL" id="AP017372">
    <property type="protein sequence ID" value="BAU56740.2"/>
    <property type="molecule type" value="Genomic_DNA"/>
</dbReference>
<dbReference type="PANTHER" id="PTHR42839">
    <property type="entry name" value="ISOCHORISMATE SYNTHASE ENTC"/>
    <property type="match status" value="1"/>
</dbReference>
<dbReference type="Gene3D" id="3.60.120.10">
    <property type="entry name" value="Anthranilate synthase"/>
    <property type="match status" value="1"/>
</dbReference>
<dbReference type="Proteomes" id="UP000218890">
    <property type="component" value="Chromosome"/>
</dbReference>
<sequence length="433" mass="48492">MRAWQLRPGTLHRCCQIIPELDVLTWLHYNHWQPRSYWSDREQRLEIGGIGSAIQFQAHSADDFASLLSRAHELAAQASSSLICAFAFDEAPGRAHWQGFPAALALLPAVEIRREKGTLRLAANLFAMTEDELALQRRELISLLNKLIPVSSEDYLDSGVEVVQRLDELDYGSCKAHISDILSEISQGDIHKAVLARQVELRLAGKLSPFATLRRWQQISPGSFSFAIEHADRVFMGCSPERLFRRDGRDVLTESLAGTVRRGETPDEDLKLEESLRNDSKLVREHDWVTRYIEGELAPWVVSTSAPQKAGVLKLDRIQHRHLPIRAKLKEHVGDLELLRALHPTPAVCGFPRHAAHDLITRHESVQRGWYSGVIGVVSPHSSELAVAIRSALVAEDRAWCYSGVGIVEGSDPEAEWQELEAKIESFLAAVEG</sequence>
<protein>
    <recommendedName>
        <fullName evidence="3">isochorismate synthase</fullName>
        <ecNumber evidence="3">5.4.4.2</ecNumber>
    </recommendedName>
    <alternativeName>
        <fullName evidence="5">Isochorismate mutase</fullName>
    </alternativeName>
</protein>